<evidence type="ECO:0000313" key="7">
    <source>
        <dbReference type="Proteomes" id="UP000013964"/>
    </source>
</evidence>
<name>R4UGS2_9MOLU</name>
<keyword evidence="6" id="KW-0808">Transferase</keyword>
<dbReference type="OrthoDB" id="389413at2"/>
<dbReference type="EMBL" id="CP005077">
    <property type="protein sequence ID" value="AGM25345.1"/>
    <property type="molecule type" value="Genomic_DNA"/>
</dbReference>
<keyword evidence="7" id="KW-1185">Reference proteome</keyword>
<reference evidence="6 7" key="1">
    <citation type="journal article" date="2013" name="Genome Biol. Evol.">
        <title>Complete genomes of two dipteran-associated spiroplasmas provided insights into the origin, dynamics, and impacts of viral invasion in spiroplasma.</title>
        <authorList>
            <person name="Ku C."/>
            <person name="Lo W.S."/>
            <person name="Chen L.L."/>
            <person name="Kuo C.H."/>
        </authorList>
    </citation>
    <scope>NUCLEOTIDE SEQUENCE [LARGE SCALE GENOMIC DNA]</scope>
    <source>
        <strain evidence="6 7">DF-1</strain>
    </source>
</reference>
<proteinExistence type="predicted"/>
<dbReference type="SUPFAM" id="SSF50486">
    <property type="entry name" value="FMT C-terminal domain-like"/>
    <property type="match status" value="1"/>
</dbReference>
<sequence>MTEPWRIKWHLDAKTLAVLINDADKNKLAPWYTFLKNKQWNIIKVRVVLPTESFISVMKIFFPGEIINRDEEGIFVQTGKGILKLLVVQKKGTPIITNFANPQIAQELHLGSWFDQNEYETTFLLSKS</sequence>
<feature type="domain" description="Formyl transferase C-terminal" evidence="5">
    <location>
        <begin position="6"/>
        <end position="96"/>
    </location>
</feature>
<dbReference type="HOGENOM" id="CLU_1958209_0_0_14"/>
<dbReference type="EC" id="2.1.2.9" evidence="2"/>
<dbReference type="KEGG" id="scr:SCHRY_v1c07690"/>
<dbReference type="Pfam" id="PF02911">
    <property type="entry name" value="Formyl_trans_C"/>
    <property type="match status" value="1"/>
</dbReference>
<evidence type="ECO:0000256" key="4">
    <source>
        <dbReference type="ARBA" id="ARBA00048558"/>
    </source>
</evidence>
<evidence type="ECO:0000256" key="3">
    <source>
        <dbReference type="ARBA" id="ARBA00016014"/>
    </source>
</evidence>
<dbReference type="Gene3D" id="3.10.25.10">
    <property type="entry name" value="Formyl transferase, C-terminal domain"/>
    <property type="match status" value="1"/>
</dbReference>
<evidence type="ECO:0000259" key="5">
    <source>
        <dbReference type="Pfam" id="PF02911"/>
    </source>
</evidence>
<comment type="catalytic activity">
    <reaction evidence="4">
        <text>L-methionyl-tRNA(fMet) + (6R)-10-formyltetrahydrofolate = N-formyl-L-methionyl-tRNA(fMet) + (6S)-5,6,7,8-tetrahydrofolate + H(+)</text>
        <dbReference type="Rhea" id="RHEA:24380"/>
        <dbReference type="Rhea" id="RHEA-COMP:9952"/>
        <dbReference type="Rhea" id="RHEA-COMP:9953"/>
        <dbReference type="ChEBI" id="CHEBI:15378"/>
        <dbReference type="ChEBI" id="CHEBI:57453"/>
        <dbReference type="ChEBI" id="CHEBI:78530"/>
        <dbReference type="ChEBI" id="CHEBI:78844"/>
        <dbReference type="ChEBI" id="CHEBI:195366"/>
        <dbReference type="EC" id="2.1.2.9"/>
    </reaction>
</comment>
<dbReference type="PATRIC" id="fig|1276227.3.peg.776"/>
<comment type="function">
    <text evidence="1">Attaches a formyl group to the free amino group of methionyl-tRNA(fMet). The formyl group appears to play a dual role in the initiator identity of N-formylmethionyl-tRNA by promoting its recognition by IF2 and preventing the misappropriation of this tRNA by the elongation apparatus.</text>
</comment>
<organism evidence="6 7">
    <name type="scientific">Spiroplasma chrysopicola DF-1</name>
    <dbReference type="NCBI Taxonomy" id="1276227"/>
    <lineage>
        <taxon>Bacteria</taxon>
        <taxon>Bacillati</taxon>
        <taxon>Mycoplasmatota</taxon>
        <taxon>Mollicutes</taxon>
        <taxon>Entomoplasmatales</taxon>
        <taxon>Spiroplasmataceae</taxon>
        <taxon>Spiroplasma</taxon>
    </lineage>
</organism>
<dbReference type="InterPro" id="IPR011034">
    <property type="entry name" value="Formyl_transferase-like_C_sf"/>
</dbReference>
<accession>R4UGS2</accession>
<evidence type="ECO:0000313" key="6">
    <source>
        <dbReference type="EMBL" id="AGM25345.1"/>
    </source>
</evidence>
<evidence type="ECO:0000256" key="1">
    <source>
        <dbReference type="ARBA" id="ARBA00002606"/>
    </source>
</evidence>
<dbReference type="STRING" id="1276227.SCHRY_v1c07690"/>
<protein>
    <recommendedName>
        <fullName evidence="3">Methionyl-tRNA formyltransferase</fullName>
        <ecNumber evidence="2">2.1.2.9</ecNumber>
    </recommendedName>
</protein>
<evidence type="ECO:0000256" key="2">
    <source>
        <dbReference type="ARBA" id="ARBA00012261"/>
    </source>
</evidence>
<gene>
    <name evidence="6" type="ORF">SCHRY_v1c07690</name>
</gene>
<dbReference type="InterPro" id="IPR037022">
    <property type="entry name" value="Formyl_trans_C_sf"/>
</dbReference>
<dbReference type="Proteomes" id="UP000013964">
    <property type="component" value="Chromosome"/>
</dbReference>
<dbReference type="RefSeq" id="WP_016339168.1">
    <property type="nucleotide sequence ID" value="NC_021280.1"/>
</dbReference>
<dbReference type="GO" id="GO:0004479">
    <property type="term" value="F:methionyl-tRNA formyltransferase activity"/>
    <property type="evidence" value="ECO:0007669"/>
    <property type="project" value="UniProtKB-EC"/>
</dbReference>
<dbReference type="InterPro" id="IPR005793">
    <property type="entry name" value="Formyl_trans_C"/>
</dbReference>
<dbReference type="AlphaFoldDB" id="R4UGS2"/>